<evidence type="ECO:0000256" key="5">
    <source>
        <dbReference type="ARBA" id="ARBA00023002"/>
    </source>
</evidence>
<reference evidence="7" key="1">
    <citation type="journal article" date="2023" name="Comput. Struct. Biotechnol. J.">
        <title>Discovery of a novel marine Bacteroidetes with a rich repertoire of carbohydrate-active enzymes.</title>
        <authorList>
            <person name="Chen B."/>
            <person name="Liu G."/>
            <person name="Chen Q."/>
            <person name="Wang H."/>
            <person name="Liu L."/>
            <person name="Tang K."/>
        </authorList>
    </citation>
    <scope>NUCLEOTIDE SEQUENCE</scope>
    <source>
        <strain evidence="7">TK19036</strain>
    </source>
</reference>
<dbReference type="InterPro" id="IPR006314">
    <property type="entry name" value="Dyp_peroxidase"/>
</dbReference>
<dbReference type="GO" id="GO:0046872">
    <property type="term" value="F:metal ion binding"/>
    <property type="evidence" value="ECO:0007669"/>
    <property type="project" value="UniProtKB-KW"/>
</dbReference>
<evidence type="ECO:0000256" key="6">
    <source>
        <dbReference type="ARBA" id="ARBA00023004"/>
    </source>
</evidence>
<dbReference type="InterPro" id="IPR011008">
    <property type="entry name" value="Dimeric_a/b-barrel"/>
</dbReference>
<gene>
    <name evidence="7" type="ORF">K4G66_29675</name>
</gene>
<dbReference type="PANTHER" id="PTHR30521:SF4">
    <property type="entry name" value="DEFERROCHELATASE"/>
    <property type="match status" value="1"/>
</dbReference>
<dbReference type="GO" id="GO:0004601">
    <property type="term" value="F:peroxidase activity"/>
    <property type="evidence" value="ECO:0007669"/>
    <property type="project" value="UniProtKB-KW"/>
</dbReference>
<evidence type="ECO:0000313" key="7">
    <source>
        <dbReference type="EMBL" id="WKN36535.1"/>
    </source>
</evidence>
<evidence type="ECO:0000256" key="1">
    <source>
        <dbReference type="ARBA" id="ARBA00001970"/>
    </source>
</evidence>
<evidence type="ECO:0000256" key="3">
    <source>
        <dbReference type="ARBA" id="ARBA00022617"/>
    </source>
</evidence>
<keyword evidence="3" id="KW-0349">Heme</keyword>
<proteinExistence type="predicted"/>
<comment type="cofactor">
    <cofactor evidence="1">
        <name>heme b</name>
        <dbReference type="ChEBI" id="CHEBI:60344"/>
    </cofactor>
</comment>
<organism evidence="7">
    <name type="scientific">Roseihalotalea indica</name>
    <dbReference type="NCBI Taxonomy" id="2867963"/>
    <lineage>
        <taxon>Bacteria</taxon>
        <taxon>Pseudomonadati</taxon>
        <taxon>Bacteroidota</taxon>
        <taxon>Cytophagia</taxon>
        <taxon>Cytophagales</taxon>
        <taxon>Catalimonadaceae</taxon>
        <taxon>Roseihalotalea</taxon>
    </lineage>
</organism>
<dbReference type="GO" id="GO:0005829">
    <property type="term" value="C:cytosol"/>
    <property type="evidence" value="ECO:0007669"/>
    <property type="project" value="TreeGrafter"/>
</dbReference>
<dbReference type="NCBIfam" id="TIGR01413">
    <property type="entry name" value="Dyp_perox_fam"/>
    <property type="match status" value="1"/>
</dbReference>
<dbReference type="PROSITE" id="PS51404">
    <property type="entry name" value="DYP_PEROXIDASE"/>
    <property type="match status" value="1"/>
</dbReference>
<keyword evidence="4" id="KW-0479">Metal-binding</keyword>
<reference evidence="7" key="2">
    <citation type="journal article" date="2024" name="Antonie Van Leeuwenhoek">
        <title>Roseihalotalea indica gen. nov., sp. nov., a halophilic Bacteroidetes from mesopelagic Southwest Indian Ocean with higher carbohydrate metabolic potential.</title>
        <authorList>
            <person name="Chen B."/>
            <person name="Zhang M."/>
            <person name="Lin D."/>
            <person name="Ye J."/>
            <person name="Tang K."/>
        </authorList>
    </citation>
    <scope>NUCLEOTIDE SEQUENCE</scope>
    <source>
        <strain evidence="7">TK19036</strain>
    </source>
</reference>
<dbReference type="AlphaFoldDB" id="A0AA49JGH3"/>
<accession>A0AA49JGH3</accession>
<sequence length="452" mass="52179">MGKSVNKKDIQGMLLYGYKHLRYADYLLLRFAGDRKQSQQWLKTILPEVANGQESPTKYCYAIALGKSGLEKFDIEVNENEGFSRAFIEGMDTDHRNRILGDYVFNSPEQWRWGSRKHEPIDVLLVSFADSEDTLEKRLHQIKEGLKTYDLRMVHFVRSSRLDPKEHFGFADGISQPIIKGSGRKADKNDLLNAGEFIFGYPNEYQKMPHAPLHIGENGSYLVFRQLEQKVKAFWDYLLSQTSTQQDIQEAIYLGAKMVGRWPNGSPTTLTNDPDDTRYNQETSFRYHADLKGTGCPHGAHIRRTNPRDSVEGDPVQSLDAARKHRILRRGRAYGKPLSDTYDIEEMIKAPDESEPRGLNFICFNTDIERQFEFVQNTWCNNEKFDGLYEEVDPISGVMGNGKEVRKSYYKIPENPFRRRLKEVPPFVEVKGGGYFFFPGLSAIHRLIHNHY</sequence>
<dbReference type="PANTHER" id="PTHR30521">
    <property type="entry name" value="DEFERROCHELATASE/PEROXIDASE"/>
    <property type="match status" value="1"/>
</dbReference>
<evidence type="ECO:0000256" key="2">
    <source>
        <dbReference type="ARBA" id="ARBA00022559"/>
    </source>
</evidence>
<keyword evidence="2 7" id="KW-0575">Peroxidase</keyword>
<dbReference type="SUPFAM" id="SSF54909">
    <property type="entry name" value="Dimeric alpha+beta barrel"/>
    <property type="match status" value="1"/>
</dbReference>
<name>A0AA49JGH3_9BACT</name>
<evidence type="ECO:0000256" key="4">
    <source>
        <dbReference type="ARBA" id="ARBA00022723"/>
    </source>
</evidence>
<dbReference type="GO" id="GO:0020037">
    <property type="term" value="F:heme binding"/>
    <property type="evidence" value="ECO:0007669"/>
    <property type="project" value="InterPro"/>
</dbReference>
<protein>
    <submittedName>
        <fullName evidence="7">Dyp-type peroxidase</fullName>
    </submittedName>
</protein>
<dbReference type="EMBL" id="CP120682">
    <property type="protein sequence ID" value="WKN36535.1"/>
    <property type="molecule type" value="Genomic_DNA"/>
</dbReference>
<keyword evidence="6" id="KW-0408">Iron</keyword>
<keyword evidence="5" id="KW-0560">Oxidoreductase</keyword>